<evidence type="ECO:0000313" key="2">
    <source>
        <dbReference type="EMBL" id="SOC42946.1"/>
    </source>
</evidence>
<dbReference type="AlphaFoldDB" id="A0A285UQL6"/>
<dbReference type="EMBL" id="OBQF01000004">
    <property type="protein sequence ID" value="SOC42946.1"/>
    <property type="molecule type" value="Genomic_DNA"/>
</dbReference>
<dbReference type="Gene3D" id="3.40.50.1820">
    <property type="entry name" value="alpha/beta hydrolase"/>
    <property type="match status" value="1"/>
</dbReference>
<dbReference type="InterPro" id="IPR000073">
    <property type="entry name" value="AB_hydrolase_1"/>
</dbReference>
<proteinExistence type="predicted"/>
<dbReference type="Proteomes" id="UP000219412">
    <property type="component" value="Unassembled WGS sequence"/>
</dbReference>
<evidence type="ECO:0000313" key="3">
    <source>
        <dbReference type="Proteomes" id="UP000219412"/>
    </source>
</evidence>
<dbReference type="PRINTS" id="PR00111">
    <property type="entry name" value="ABHYDROLASE"/>
</dbReference>
<sequence>MDRITGTFQLNHHIMEYSVTGGGAETVLLLHGGHSNSNETFGAKMLVDGGYAVLIPSRPGYGKTSKGIGDSLAETAAYYIELLNHLSIDKVHLIAISAGGTSGIYLASKYPGRIKSLILQSAVTREWLRPDDSLYKIARVAFRSPVEKVTWRLLSTMNNLFPKTVFRFMAPSFSTLSNKEILDKMADNDIEEIRLMNNRQSSGQGFLIDLAATKEITAAALQEVRCPALIIHSRNDASVPLEHAYFAHDNIPDSTLIVTESWGHIIWLGKEAEETDELVTEFLENNR</sequence>
<organism evidence="2 3">
    <name type="scientific">Salinicoccus kekensis</name>
    <dbReference type="NCBI Taxonomy" id="714307"/>
    <lineage>
        <taxon>Bacteria</taxon>
        <taxon>Bacillati</taxon>
        <taxon>Bacillota</taxon>
        <taxon>Bacilli</taxon>
        <taxon>Bacillales</taxon>
        <taxon>Staphylococcaceae</taxon>
        <taxon>Salinicoccus</taxon>
    </lineage>
</organism>
<dbReference type="PANTHER" id="PTHR43433">
    <property type="entry name" value="HYDROLASE, ALPHA/BETA FOLD FAMILY PROTEIN"/>
    <property type="match status" value="1"/>
</dbReference>
<dbReference type="PANTHER" id="PTHR43433:SF1">
    <property type="entry name" value="BLL5160 PROTEIN"/>
    <property type="match status" value="1"/>
</dbReference>
<dbReference type="SUPFAM" id="SSF53474">
    <property type="entry name" value="alpha/beta-Hydrolases"/>
    <property type="match status" value="1"/>
</dbReference>
<dbReference type="InterPro" id="IPR050471">
    <property type="entry name" value="AB_hydrolase"/>
</dbReference>
<dbReference type="RefSeq" id="WP_425442534.1">
    <property type="nucleotide sequence ID" value="NZ_OBQF01000004.1"/>
</dbReference>
<evidence type="ECO:0000259" key="1">
    <source>
        <dbReference type="Pfam" id="PF00561"/>
    </source>
</evidence>
<dbReference type="Pfam" id="PF00561">
    <property type="entry name" value="Abhydrolase_1"/>
    <property type="match status" value="1"/>
</dbReference>
<name>A0A285UQL6_9STAP</name>
<keyword evidence="3" id="KW-1185">Reference proteome</keyword>
<accession>A0A285UQL6</accession>
<dbReference type="InterPro" id="IPR029058">
    <property type="entry name" value="AB_hydrolase_fold"/>
</dbReference>
<feature type="domain" description="AB hydrolase-1" evidence="1">
    <location>
        <begin position="26"/>
        <end position="266"/>
    </location>
</feature>
<gene>
    <name evidence="2" type="ORF">SAMN05878391_1813</name>
</gene>
<reference evidence="3" key="1">
    <citation type="submission" date="2017-08" db="EMBL/GenBank/DDBJ databases">
        <authorList>
            <person name="Varghese N."/>
            <person name="Submissions S."/>
        </authorList>
    </citation>
    <scope>NUCLEOTIDE SEQUENCE [LARGE SCALE GENOMIC DNA]</scope>
    <source>
        <strain evidence="3">DSM 23173</strain>
    </source>
</reference>
<protein>
    <submittedName>
        <fullName evidence="2">Pimeloyl-ACP methyl ester carboxylesterase</fullName>
    </submittedName>
</protein>